<gene>
    <name evidence="2" type="ORF">H2201_002176</name>
</gene>
<evidence type="ECO:0000313" key="3">
    <source>
        <dbReference type="Proteomes" id="UP001172684"/>
    </source>
</evidence>
<evidence type="ECO:0000256" key="1">
    <source>
        <dbReference type="SAM" id="MobiDB-lite"/>
    </source>
</evidence>
<feature type="region of interest" description="Disordered" evidence="1">
    <location>
        <begin position="134"/>
        <end position="169"/>
    </location>
</feature>
<accession>A0ABQ9P2T0</accession>
<sequence length="224" mass="25025">MTRQTVKEKAFQEIKRQYIDPFNQRKSRKEVEQPQSASGSSSAPMRTRTRSAMAGDSEGTENRHLSLLKEFDEESSEEEIGEKESTGKESSREEVRLRRVPNISGPIWHVVHEFPYGPVDESLVLLTKQAGVGLTSTQESKKRKGIEDLPITPYSTGDSESSPQQNGERATVDVFLEPEDEAVVRAIIEKYANRLLAACDGTDDMPSDGSVDWEFGMSGWDSHS</sequence>
<feature type="compositionally biased region" description="Basic and acidic residues" evidence="1">
    <location>
        <begin position="82"/>
        <end position="96"/>
    </location>
</feature>
<feature type="region of interest" description="Disordered" evidence="1">
    <location>
        <begin position="1"/>
        <end position="96"/>
    </location>
</feature>
<evidence type="ECO:0000313" key="2">
    <source>
        <dbReference type="EMBL" id="KAJ9667641.1"/>
    </source>
</evidence>
<feature type="compositionally biased region" description="Basic and acidic residues" evidence="1">
    <location>
        <begin position="60"/>
        <end position="70"/>
    </location>
</feature>
<feature type="compositionally biased region" description="Basic and acidic residues" evidence="1">
    <location>
        <begin position="1"/>
        <end position="18"/>
    </location>
</feature>
<name>A0ABQ9P2T0_9PEZI</name>
<reference evidence="2" key="1">
    <citation type="submission" date="2022-10" db="EMBL/GenBank/DDBJ databases">
        <title>Culturing micro-colonial fungi from biological soil crusts in the Mojave desert and describing Neophaeococcomyces mojavensis, and introducing the new genera and species Taxawa tesnikishii.</title>
        <authorList>
            <person name="Kurbessoian T."/>
            <person name="Stajich J.E."/>
        </authorList>
    </citation>
    <scope>NUCLEOTIDE SEQUENCE</scope>
    <source>
        <strain evidence="2">TK_1</strain>
    </source>
</reference>
<proteinExistence type="predicted"/>
<protein>
    <submittedName>
        <fullName evidence="2">Uncharacterized protein</fullName>
    </submittedName>
</protein>
<keyword evidence="3" id="KW-1185">Reference proteome</keyword>
<organism evidence="2 3">
    <name type="scientific">Coniosporium apollinis</name>
    <dbReference type="NCBI Taxonomy" id="61459"/>
    <lineage>
        <taxon>Eukaryota</taxon>
        <taxon>Fungi</taxon>
        <taxon>Dikarya</taxon>
        <taxon>Ascomycota</taxon>
        <taxon>Pezizomycotina</taxon>
        <taxon>Dothideomycetes</taxon>
        <taxon>Dothideomycetes incertae sedis</taxon>
        <taxon>Coniosporium</taxon>
    </lineage>
</organism>
<dbReference type="EMBL" id="JAPDRL010000011">
    <property type="protein sequence ID" value="KAJ9667641.1"/>
    <property type="molecule type" value="Genomic_DNA"/>
</dbReference>
<dbReference type="Proteomes" id="UP001172684">
    <property type="component" value="Unassembled WGS sequence"/>
</dbReference>
<feature type="compositionally biased region" description="Acidic residues" evidence="1">
    <location>
        <begin position="71"/>
        <end position="81"/>
    </location>
</feature>
<feature type="compositionally biased region" description="Polar residues" evidence="1">
    <location>
        <begin position="153"/>
        <end position="168"/>
    </location>
</feature>
<feature type="compositionally biased region" description="Low complexity" evidence="1">
    <location>
        <begin position="33"/>
        <end position="44"/>
    </location>
</feature>
<comment type="caution">
    <text evidence="2">The sequence shown here is derived from an EMBL/GenBank/DDBJ whole genome shotgun (WGS) entry which is preliminary data.</text>
</comment>